<dbReference type="Pfam" id="PF07714">
    <property type="entry name" value="PK_Tyr_Ser-Thr"/>
    <property type="match status" value="1"/>
</dbReference>
<protein>
    <recommendedName>
        <fullName evidence="2">guanylate cyclase</fullName>
        <ecNumber evidence="2">4.6.1.2</ecNumber>
    </recommendedName>
</protein>
<dbReference type="InterPro" id="IPR000719">
    <property type="entry name" value="Prot_kinase_dom"/>
</dbReference>
<dbReference type="Gene3D" id="1.10.510.10">
    <property type="entry name" value="Transferase(Phosphotransferase) domain 1"/>
    <property type="match status" value="1"/>
</dbReference>
<reference evidence="7" key="1">
    <citation type="submission" date="2020-11" db="EMBL/GenBank/DDBJ databases">
        <authorList>
            <person name="Tran Van P."/>
        </authorList>
    </citation>
    <scope>NUCLEOTIDE SEQUENCE</scope>
</reference>
<organism evidence="7">
    <name type="scientific">Oppiella nova</name>
    <dbReference type="NCBI Taxonomy" id="334625"/>
    <lineage>
        <taxon>Eukaryota</taxon>
        <taxon>Metazoa</taxon>
        <taxon>Ecdysozoa</taxon>
        <taxon>Arthropoda</taxon>
        <taxon>Chelicerata</taxon>
        <taxon>Arachnida</taxon>
        <taxon>Acari</taxon>
        <taxon>Acariformes</taxon>
        <taxon>Sarcoptiformes</taxon>
        <taxon>Oribatida</taxon>
        <taxon>Brachypylina</taxon>
        <taxon>Oppioidea</taxon>
        <taxon>Oppiidae</taxon>
        <taxon>Oppiella</taxon>
    </lineage>
</organism>
<accession>A0A7R9MMW5</accession>
<dbReference type="EMBL" id="CAJPVJ010029371">
    <property type="protein sequence ID" value="CAG2179925.1"/>
    <property type="molecule type" value="Genomic_DNA"/>
</dbReference>
<evidence type="ECO:0000256" key="1">
    <source>
        <dbReference type="ARBA" id="ARBA00001436"/>
    </source>
</evidence>
<dbReference type="GO" id="GO:0005886">
    <property type="term" value="C:plasma membrane"/>
    <property type="evidence" value="ECO:0007669"/>
    <property type="project" value="TreeGrafter"/>
</dbReference>
<dbReference type="InterPro" id="IPR001245">
    <property type="entry name" value="Ser-Thr/Tyr_kinase_cat_dom"/>
</dbReference>
<dbReference type="SUPFAM" id="SSF56112">
    <property type="entry name" value="Protein kinase-like (PK-like)"/>
    <property type="match status" value="1"/>
</dbReference>
<keyword evidence="3" id="KW-0547">Nucleotide-binding</keyword>
<dbReference type="InterPro" id="IPR028082">
    <property type="entry name" value="Peripla_BP_I"/>
</dbReference>
<evidence type="ECO:0000313" key="7">
    <source>
        <dbReference type="EMBL" id="CAD7662788.1"/>
    </source>
</evidence>
<evidence type="ECO:0000256" key="3">
    <source>
        <dbReference type="ARBA" id="ARBA00022741"/>
    </source>
</evidence>
<dbReference type="GO" id="GO:0005524">
    <property type="term" value="F:ATP binding"/>
    <property type="evidence" value="ECO:0007669"/>
    <property type="project" value="InterPro"/>
</dbReference>
<proteinExistence type="predicted"/>
<dbReference type="EMBL" id="OC944196">
    <property type="protein sequence ID" value="CAD7662788.1"/>
    <property type="molecule type" value="Genomic_DNA"/>
</dbReference>
<dbReference type="Proteomes" id="UP000728032">
    <property type="component" value="Unassembled WGS sequence"/>
</dbReference>
<dbReference type="InterPro" id="IPR011009">
    <property type="entry name" value="Kinase-like_dom_sf"/>
</dbReference>
<dbReference type="PANTHER" id="PTHR11920">
    <property type="entry name" value="GUANYLYL CYCLASE"/>
    <property type="match status" value="1"/>
</dbReference>
<dbReference type="InterPro" id="IPR050401">
    <property type="entry name" value="Cyclic_nucleotide_synthase"/>
</dbReference>
<evidence type="ECO:0000256" key="2">
    <source>
        <dbReference type="ARBA" id="ARBA00012202"/>
    </source>
</evidence>
<sequence>DYTLNDLDPETGIMRPVASYFGARRLFEKLQGVEVHWPNGKKIQPPDVPYCGFTGDAPHCVIKDIIFPEHVVKSRQSGGKSVMSLTFSETDGYAASGKASTAKVGSVVNSLVSAAGVIDSVLVASYKGIRVAVKPLKIKRLNLSRELLQELKSMRELTHENLVRFVGLCPDEQNLAVVTELCIRGSLRDLLENEKINIDWNFRYSMMTDIVEGMIF</sequence>
<name>A0A7R9MMW5_9ACAR</name>
<dbReference type="GO" id="GO:0004383">
    <property type="term" value="F:guanylate cyclase activity"/>
    <property type="evidence" value="ECO:0007669"/>
    <property type="project" value="UniProtKB-EC"/>
</dbReference>
<dbReference type="GO" id="GO:0004672">
    <property type="term" value="F:protein kinase activity"/>
    <property type="evidence" value="ECO:0007669"/>
    <property type="project" value="InterPro"/>
</dbReference>
<dbReference type="AlphaFoldDB" id="A0A7R9MMW5"/>
<dbReference type="GO" id="GO:0007168">
    <property type="term" value="P:receptor guanylyl cyclase signaling pathway"/>
    <property type="evidence" value="ECO:0007669"/>
    <property type="project" value="TreeGrafter"/>
</dbReference>
<dbReference type="GO" id="GO:0001653">
    <property type="term" value="F:peptide receptor activity"/>
    <property type="evidence" value="ECO:0007669"/>
    <property type="project" value="TreeGrafter"/>
</dbReference>
<keyword evidence="4" id="KW-0456">Lyase</keyword>
<gene>
    <name evidence="7" type="ORF">ONB1V03_LOCUS19348</name>
</gene>
<feature type="non-terminal residue" evidence="7">
    <location>
        <position position="1"/>
    </location>
</feature>
<dbReference type="EC" id="4.6.1.2" evidence="2"/>
<keyword evidence="5" id="KW-0141">cGMP biosynthesis</keyword>
<evidence type="ECO:0000256" key="5">
    <source>
        <dbReference type="ARBA" id="ARBA00023293"/>
    </source>
</evidence>
<evidence type="ECO:0000259" key="6">
    <source>
        <dbReference type="PROSITE" id="PS50011"/>
    </source>
</evidence>
<dbReference type="GO" id="GO:0004016">
    <property type="term" value="F:adenylate cyclase activity"/>
    <property type="evidence" value="ECO:0007669"/>
    <property type="project" value="TreeGrafter"/>
</dbReference>
<dbReference type="PROSITE" id="PS50011">
    <property type="entry name" value="PROTEIN_KINASE_DOM"/>
    <property type="match status" value="1"/>
</dbReference>
<dbReference type="Gene3D" id="3.40.50.2300">
    <property type="match status" value="1"/>
</dbReference>
<keyword evidence="8" id="KW-1185">Reference proteome</keyword>
<dbReference type="PANTHER" id="PTHR11920:SF494">
    <property type="entry name" value="ATRIAL NATRIURETIC PEPTIDE RECEPTOR 2"/>
    <property type="match status" value="1"/>
</dbReference>
<evidence type="ECO:0000313" key="8">
    <source>
        <dbReference type="Proteomes" id="UP000728032"/>
    </source>
</evidence>
<evidence type="ECO:0000256" key="4">
    <source>
        <dbReference type="ARBA" id="ARBA00023239"/>
    </source>
</evidence>
<dbReference type="SUPFAM" id="SSF53822">
    <property type="entry name" value="Periplasmic binding protein-like I"/>
    <property type="match status" value="1"/>
</dbReference>
<feature type="non-terminal residue" evidence="7">
    <location>
        <position position="216"/>
    </location>
</feature>
<comment type="catalytic activity">
    <reaction evidence="1">
        <text>GTP = 3',5'-cyclic GMP + diphosphate</text>
        <dbReference type="Rhea" id="RHEA:13665"/>
        <dbReference type="ChEBI" id="CHEBI:33019"/>
        <dbReference type="ChEBI" id="CHEBI:37565"/>
        <dbReference type="ChEBI" id="CHEBI:57746"/>
        <dbReference type="EC" id="4.6.1.2"/>
    </reaction>
</comment>
<dbReference type="OrthoDB" id="1890790at2759"/>
<feature type="domain" description="Protein kinase" evidence="6">
    <location>
        <begin position="93"/>
        <end position="216"/>
    </location>
</feature>